<feature type="domain" description="HTH lysR-type" evidence="5">
    <location>
        <begin position="5"/>
        <end position="62"/>
    </location>
</feature>
<comment type="caution">
    <text evidence="6">The sequence shown here is derived from an EMBL/GenBank/DDBJ whole genome shotgun (WGS) entry which is preliminary data.</text>
</comment>
<dbReference type="InterPro" id="IPR050389">
    <property type="entry name" value="LysR-type_TF"/>
</dbReference>
<keyword evidence="7" id="KW-1185">Reference proteome</keyword>
<dbReference type="SUPFAM" id="SSF46785">
    <property type="entry name" value="Winged helix' DNA-binding domain"/>
    <property type="match status" value="1"/>
</dbReference>
<dbReference type="PRINTS" id="PR00039">
    <property type="entry name" value="HTHLYSR"/>
</dbReference>
<proteinExistence type="inferred from homology"/>
<dbReference type="EMBL" id="JAQLOI010000001">
    <property type="protein sequence ID" value="MDB1122226.1"/>
    <property type="molecule type" value="Genomic_DNA"/>
</dbReference>
<organism evidence="6 7">
    <name type="scientific">Vibrio algarum</name>
    <dbReference type="NCBI Taxonomy" id="3020714"/>
    <lineage>
        <taxon>Bacteria</taxon>
        <taxon>Pseudomonadati</taxon>
        <taxon>Pseudomonadota</taxon>
        <taxon>Gammaproteobacteria</taxon>
        <taxon>Vibrionales</taxon>
        <taxon>Vibrionaceae</taxon>
        <taxon>Vibrio</taxon>
    </lineage>
</organism>
<keyword evidence="3" id="KW-0238">DNA-binding</keyword>
<dbReference type="Gene3D" id="3.40.190.10">
    <property type="entry name" value="Periplasmic binding protein-like II"/>
    <property type="match status" value="2"/>
</dbReference>
<dbReference type="InterPro" id="IPR037402">
    <property type="entry name" value="YidZ_PBP2"/>
</dbReference>
<dbReference type="CDD" id="cd08417">
    <property type="entry name" value="PBP2_Nitroaromatics_like"/>
    <property type="match status" value="1"/>
</dbReference>
<dbReference type="InterPro" id="IPR011991">
    <property type="entry name" value="ArsR-like_HTH"/>
</dbReference>
<dbReference type="Pfam" id="PF03466">
    <property type="entry name" value="LysR_substrate"/>
    <property type="match status" value="1"/>
</dbReference>
<evidence type="ECO:0000259" key="5">
    <source>
        <dbReference type="PROSITE" id="PS50931"/>
    </source>
</evidence>
<evidence type="ECO:0000256" key="4">
    <source>
        <dbReference type="ARBA" id="ARBA00023163"/>
    </source>
</evidence>
<dbReference type="Gene3D" id="1.10.10.10">
    <property type="entry name" value="Winged helix-like DNA-binding domain superfamily/Winged helix DNA-binding domain"/>
    <property type="match status" value="1"/>
</dbReference>
<evidence type="ECO:0000256" key="1">
    <source>
        <dbReference type="ARBA" id="ARBA00009437"/>
    </source>
</evidence>
<gene>
    <name evidence="6" type="ORF">PGX00_00045</name>
</gene>
<evidence type="ECO:0000256" key="2">
    <source>
        <dbReference type="ARBA" id="ARBA00023015"/>
    </source>
</evidence>
<name>A0ABT4YLW5_9VIBR</name>
<evidence type="ECO:0000313" key="7">
    <source>
        <dbReference type="Proteomes" id="UP001210678"/>
    </source>
</evidence>
<reference evidence="6 7" key="1">
    <citation type="submission" date="2023-01" db="EMBL/GenBank/DDBJ databases">
        <title>Vibrio sp. KJ40-1 sp.nov, isolated from marine algae.</title>
        <authorList>
            <person name="Butt M."/>
            <person name="Kim J.M.J."/>
            <person name="Jeon C.O.C."/>
        </authorList>
    </citation>
    <scope>NUCLEOTIDE SEQUENCE [LARGE SCALE GENOMIC DNA]</scope>
    <source>
        <strain evidence="6 7">KJ40-1</strain>
    </source>
</reference>
<dbReference type="InterPro" id="IPR036390">
    <property type="entry name" value="WH_DNA-bd_sf"/>
</dbReference>
<dbReference type="PANTHER" id="PTHR30118:SF15">
    <property type="entry name" value="TRANSCRIPTIONAL REGULATORY PROTEIN"/>
    <property type="match status" value="1"/>
</dbReference>
<dbReference type="PROSITE" id="PS50931">
    <property type="entry name" value="HTH_LYSR"/>
    <property type="match status" value="1"/>
</dbReference>
<dbReference type="CDD" id="cd00090">
    <property type="entry name" value="HTH_ARSR"/>
    <property type="match status" value="1"/>
</dbReference>
<dbReference type="InterPro" id="IPR000847">
    <property type="entry name" value="LysR_HTH_N"/>
</dbReference>
<dbReference type="Pfam" id="PF00126">
    <property type="entry name" value="HTH_1"/>
    <property type="match status" value="1"/>
</dbReference>
<keyword evidence="4" id="KW-0804">Transcription</keyword>
<dbReference type="SUPFAM" id="SSF53850">
    <property type="entry name" value="Periplasmic binding protein-like II"/>
    <property type="match status" value="1"/>
</dbReference>
<accession>A0ABT4YLW5</accession>
<evidence type="ECO:0000256" key="3">
    <source>
        <dbReference type="ARBA" id="ARBA00023125"/>
    </source>
</evidence>
<dbReference type="RefSeq" id="WP_272131766.1">
    <property type="nucleotide sequence ID" value="NZ_JAQLOI010000001.1"/>
</dbReference>
<dbReference type="PANTHER" id="PTHR30118">
    <property type="entry name" value="HTH-TYPE TRANSCRIPTIONAL REGULATOR LEUO-RELATED"/>
    <property type="match status" value="1"/>
</dbReference>
<protein>
    <submittedName>
        <fullName evidence="6">LysR family transcriptional regulator</fullName>
    </submittedName>
</protein>
<comment type="similarity">
    <text evidence="1">Belongs to the LysR transcriptional regulatory family.</text>
</comment>
<dbReference type="InterPro" id="IPR036388">
    <property type="entry name" value="WH-like_DNA-bd_sf"/>
</dbReference>
<evidence type="ECO:0000313" key="6">
    <source>
        <dbReference type="EMBL" id="MDB1122226.1"/>
    </source>
</evidence>
<dbReference type="Proteomes" id="UP001210678">
    <property type="component" value="Unassembled WGS sequence"/>
</dbReference>
<sequence>MLNSVNLNLLRSLLVILEECHVSQAAKRLNITQSAVSRQLAQLRDLFNDPLLIREGNDLYKTPRAVELQAKLETLFSEFKHLIEEPSFEPSNWAGEVNFACSDYVAQYIFPEIIKKISSQALHAKFNYHFWLPHMADSFANSPINLACTLQNNKPKGLSGKLIGEDYLVCVMRDSHPLSGRKSLSLDDILRYQHIVITGGDKNSELDTHLFDMRKHREIGLKVPFYSAAFSTLIESNYLLVIPQHIAKNMQKHLPILHYDLPFDLPLQKYWIIWHPKYDEEKSHQWVRRLSYEILRSSIYSVGYDSKS</sequence>
<dbReference type="InterPro" id="IPR005119">
    <property type="entry name" value="LysR_subst-bd"/>
</dbReference>
<keyword evidence="2" id="KW-0805">Transcription regulation</keyword>